<keyword evidence="7 10" id="KW-0472">Membrane</keyword>
<keyword evidence="4" id="KW-0653">Protein transport</keyword>
<gene>
    <name evidence="12" type="ORF">H4R34_003015</name>
</gene>
<evidence type="ECO:0000259" key="11">
    <source>
        <dbReference type="PROSITE" id="PS50192"/>
    </source>
</evidence>
<evidence type="ECO:0000256" key="3">
    <source>
        <dbReference type="ARBA" id="ARBA00022692"/>
    </source>
</evidence>
<evidence type="ECO:0000256" key="9">
    <source>
        <dbReference type="SAM" id="MobiDB-lite"/>
    </source>
</evidence>
<dbReference type="InterPro" id="IPR000727">
    <property type="entry name" value="T_SNARE_dom"/>
</dbReference>
<evidence type="ECO:0000256" key="5">
    <source>
        <dbReference type="ARBA" id="ARBA00022989"/>
    </source>
</evidence>
<evidence type="ECO:0000313" key="12">
    <source>
        <dbReference type="EMBL" id="KAJ1978973.1"/>
    </source>
</evidence>
<organism evidence="12 13">
    <name type="scientific">Dimargaris verticillata</name>
    <dbReference type="NCBI Taxonomy" id="2761393"/>
    <lineage>
        <taxon>Eukaryota</taxon>
        <taxon>Fungi</taxon>
        <taxon>Fungi incertae sedis</taxon>
        <taxon>Zoopagomycota</taxon>
        <taxon>Kickxellomycotina</taxon>
        <taxon>Dimargaritomycetes</taxon>
        <taxon>Dimargaritales</taxon>
        <taxon>Dimargaritaceae</taxon>
        <taxon>Dimargaris</taxon>
    </lineage>
</organism>
<protein>
    <recommendedName>
        <fullName evidence="11">t-SNARE coiled-coil homology domain-containing protein</fullName>
    </recommendedName>
</protein>
<dbReference type="PROSITE" id="PS50192">
    <property type="entry name" value="T_SNARE"/>
    <property type="match status" value="1"/>
</dbReference>
<name>A0A9W8B1H5_9FUNG</name>
<dbReference type="EMBL" id="JANBQB010000246">
    <property type="protein sequence ID" value="KAJ1978973.1"/>
    <property type="molecule type" value="Genomic_DNA"/>
</dbReference>
<feature type="transmembrane region" description="Helical" evidence="10">
    <location>
        <begin position="108"/>
        <end position="126"/>
    </location>
</feature>
<dbReference type="Proteomes" id="UP001151582">
    <property type="component" value="Unassembled WGS sequence"/>
</dbReference>
<dbReference type="GO" id="GO:0000139">
    <property type="term" value="C:Golgi membrane"/>
    <property type="evidence" value="ECO:0007669"/>
    <property type="project" value="UniProtKB-SubCell"/>
</dbReference>
<evidence type="ECO:0000313" key="13">
    <source>
        <dbReference type="Proteomes" id="UP001151582"/>
    </source>
</evidence>
<keyword evidence="2" id="KW-0813">Transport</keyword>
<evidence type="ECO:0000256" key="6">
    <source>
        <dbReference type="ARBA" id="ARBA00023034"/>
    </source>
</evidence>
<evidence type="ECO:0000256" key="1">
    <source>
        <dbReference type="ARBA" id="ARBA00004394"/>
    </source>
</evidence>
<evidence type="ECO:0000256" key="4">
    <source>
        <dbReference type="ARBA" id="ARBA00022927"/>
    </source>
</evidence>
<evidence type="ECO:0000256" key="2">
    <source>
        <dbReference type="ARBA" id="ARBA00022448"/>
    </source>
</evidence>
<keyword evidence="5 10" id="KW-1133">Transmembrane helix</keyword>
<keyword evidence="6" id="KW-0333">Golgi apparatus</keyword>
<dbReference type="SUPFAM" id="SSF58038">
    <property type="entry name" value="SNARE fusion complex"/>
    <property type="match status" value="1"/>
</dbReference>
<dbReference type="AlphaFoldDB" id="A0A9W8B1H5"/>
<dbReference type="PANTHER" id="PTHR12791">
    <property type="entry name" value="GOLGI SNARE BET1-RELATED"/>
    <property type="match status" value="1"/>
</dbReference>
<accession>A0A9W8B1H5</accession>
<keyword evidence="13" id="KW-1185">Reference proteome</keyword>
<evidence type="ECO:0000256" key="10">
    <source>
        <dbReference type="SAM" id="Phobius"/>
    </source>
</evidence>
<feature type="region of interest" description="Disordered" evidence="9">
    <location>
        <begin position="1"/>
        <end position="26"/>
    </location>
</feature>
<feature type="domain" description="T-SNARE coiled-coil homology" evidence="11">
    <location>
        <begin position="37"/>
        <end position="99"/>
    </location>
</feature>
<dbReference type="GO" id="GO:0015031">
    <property type="term" value="P:protein transport"/>
    <property type="evidence" value="ECO:0007669"/>
    <property type="project" value="UniProtKB-KW"/>
</dbReference>
<dbReference type="CDD" id="cd15853">
    <property type="entry name" value="SNARE_Bet1"/>
    <property type="match status" value="1"/>
</dbReference>
<evidence type="ECO:0000256" key="8">
    <source>
        <dbReference type="ARBA" id="ARBA00046280"/>
    </source>
</evidence>
<evidence type="ECO:0000256" key="7">
    <source>
        <dbReference type="ARBA" id="ARBA00023136"/>
    </source>
</evidence>
<comment type="subcellular location">
    <subcellularLocation>
        <location evidence="8">Endomembrane system</location>
        <topology evidence="8">Single-pass type IV membrane protein</topology>
    </subcellularLocation>
    <subcellularLocation>
        <location evidence="1">Golgi apparatus membrane</location>
    </subcellularLocation>
</comment>
<sequence length="139" mass="15965">MPPSRSSKFRPTAKPGSSNSNDGNADAVELHAQGDARLLETQNDARLHELSSKVSALRNITIDVYNEAEDQHQLLDTTSQTFYSFGTRLQSTTRRFQRVIARTSARQMWYYALAMFVSLWVLYFFFKTWHRQSVSPESP</sequence>
<dbReference type="Gene3D" id="1.20.5.110">
    <property type="match status" value="1"/>
</dbReference>
<dbReference type="OrthoDB" id="3063237at2759"/>
<reference evidence="12" key="1">
    <citation type="submission" date="2022-07" db="EMBL/GenBank/DDBJ databases">
        <title>Phylogenomic reconstructions and comparative analyses of Kickxellomycotina fungi.</title>
        <authorList>
            <person name="Reynolds N.K."/>
            <person name="Stajich J.E."/>
            <person name="Barry K."/>
            <person name="Grigoriev I.V."/>
            <person name="Crous P."/>
            <person name="Smith M.E."/>
        </authorList>
    </citation>
    <scope>NUCLEOTIDE SEQUENCE</scope>
    <source>
        <strain evidence="12">RSA 567</strain>
    </source>
</reference>
<dbReference type="InterPro" id="IPR039899">
    <property type="entry name" value="BET1_SNARE"/>
</dbReference>
<proteinExistence type="predicted"/>
<comment type="caution">
    <text evidence="12">The sequence shown here is derived from an EMBL/GenBank/DDBJ whole genome shotgun (WGS) entry which is preliminary data.</text>
</comment>
<keyword evidence="3 10" id="KW-0812">Transmembrane</keyword>